<dbReference type="InterPro" id="IPR007138">
    <property type="entry name" value="ABM_dom"/>
</dbReference>
<dbReference type="HOGENOM" id="CLU_131496_6_0_11"/>
<evidence type="ECO:0000313" key="2">
    <source>
        <dbReference type="EMBL" id="ACL42568.1"/>
    </source>
</evidence>
<feature type="domain" description="ABM" evidence="1">
    <location>
        <begin position="11"/>
        <end position="99"/>
    </location>
</feature>
<dbReference type="InterPro" id="IPR050744">
    <property type="entry name" value="AI-2_Isomerase_LsrG"/>
</dbReference>
<proteinExistence type="predicted"/>
<keyword evidence="2" id="KW-0614">Plasmid</keyword>
<dbReference type="PANTHER" id="PTHR33336">
    <property type="entry name" value="QUINOL MONOOXYGENASE YGIN-RELATED"/>
    <property type="match status" value="1"/>
</dbReference>
<dbReference type="Gene3D" id="3.30.70.100">
    <property type="match status" value="1"/>
</dbReference>
<geneLocation type="plasmid" evidence="2 3">
    <name>pACHL02</name>
</geneLocation>
<keyword evidence="2" id="KW-0560">Oxidoreductase</keyword>
<name>B8HJH0_PSECP</name>
<evidence type="ECO:0000259" key="1">
    <source>
        <dbReference type="PROSITE" id="PS51725"/>
    </source>
</evidence>
<dbReference type="GO" id="GO:0005829">
    <property type="term" value="C:cytosol"/>
    <property type="evidence" value="ECO:0007669"/>
    <property type="project" value="TreeGrafter"/>
</dbReference>
<dbReference type="GO" id="GO:0004497">
    <property type="term" value="F:monooxygenase activity"/>
    <property type="evidence" value="ECO:0007669"/>
    <property type="project" value="UniProtKB-KW"/>
</dbReference>
<accession>B8HJH0</accession>
<dbReference type="InterPro" id="IPR011008">
    <property type="entry name" value="Dimeric_a/b-barrel"/>
</dbReference>
<dbReference type="Pfam" id="PF03992">
    <property type="entry name" value="ABM"/>
    <property type="match status" value="1"/>
</dbReference>
<reference evidence="2" key="1">
    <citation type="submission" date="2009-01" db="EMBL/GenBank/DDBJ databases">
        <title>Complete sequence of plasmid2 of Arthrobacter chlorophenolicus A6.</title>
        <authorList>
            <consortium name="US DOE Joint Genome Institute"/>
            <person name="Lucas S."/>
            <person name="Copeland A."/>
            <person name="Lapidus A."/>
            <person name="Glavina del Rio T."/>
            <person name="Tice H."/>
            <person name="Bruce D."/>
            <person name="Goodwin L."/>
            <person name="Pitluck S."/>
            <person name="Goltsman E."/>
            <person name="Clum A."/>
            <person name="Larimer F."/>
            <person name="Land M."/>
            <person name="Hauser L."/>
            <person name="Kyrpides N."/>
            <person name="Mikhailova N."/>
            <person name="Jansson J."/>
            <person name="Richardson P."/>
        </authorList>
    </citation>
    <scope>NUCLEOTIDE SEQUENCE [LARGE SCALE GENOMIC DNA]</scope>
    <source>
        <strain evidence="2">A6</strain>
        <plasmid evidence="2">pACHL02</plasmid>
    </source>
</reference>
<dbReference type="PROSITE" id="PS51725">
    <property type="entry name" value="ABM"/>
    <property type="match status" value="1"/>
</dbReference>
<keyword evidence="2" id="KW-0503">Monooxygenase</keyword>
<keyword evidence="3" id="KW-1185">Reference proteome</keyword>
<dbReference type="SUPFAM" id="SSF54909">
    <property type="entry name" value="Dimeric alpha+beta barrel"/>
    <property type="match status" value="1"/>
</dbReference>
<dbReference type="AlphaFoldDB" id="B8HJH0"/>
<organism evidence="2 3">
    <name type="scientific">Pseudarthrobacter chlorophenolicus (strain ATCC 700700 / DSM 12829 / CIP 107037 / JCM 12360 / KCTC 9906 / NCIMB 13794 / A6)</name>
    <name type="common">Arthrobacter chlorophenolicus</name>
    <dbReference type="NCBI Taxonomy" id="452863"/>
    <lineage>
        <taxon>Bacteria</taxon>
        <taxon>Bacillati</taxon>
        <taxon>Actinomycetota</taxon>
        <taxon>Actinomycetes</taxon>
        <taxon>Micrococcales</taxon>
        <taxon>Micrococcaceae</taxon>
        <taxon>Pseudarthrobacter</taxon>
    </lineage>
</organism>
<dbReference type="EMBL" id="CP001343">
    <property type="protein sequence ID" value="ACL42568.1"/>
    <property type="molecule type" value="Genomic_DNA"/>
</dbReference>
<dbReference type="eggNOG" id="COG1359">
    <property type="taxonomic scope" value="Bacteria"/>
</dbReference>
<dbReference type="PANTHER" id="PTHR33336:SF3">
    <property type="entry name" value="ABM DOMAIN-CONTAINING PROTEIN"/>
    <property type="match status" value="1"/>
</dbReference>
<protein>
    <submittedName>
        <fullName evidence="2">Antibiotic biosynthesis monooxygenase</fullName>
    </submittedName>
</protein>
<gene>
    <name evidence="2" type="ordered locus">Achl_4617</name>
</gene>
<dbReference type="Proteomes" id="UP000002505">
    <property type="component" value="Plasmid pACHL02"/>
</dbReference>
<sequence>MATMPATQKRPILYAKFTALPGQAETVQELLDDLARQVREEPGNILFITHRETEHADRFFVYEEYADAAAFEAHITASYGAKFNKALGPLIVEDNSQLTWLTRL</sequence>
<dbReference type="KEGG" id="ach:Achl_4617"/>
<evidence type="ECO:0000313" key="3">
    <source>
        <dbReference type="Proteomes" id="UP000002505"/>
    </source>
</evidence>